<gene>
    <name evidence="1" type="ORF">H9754_03735</name>
</gene>
<reference evidence="1" key="1">
    <citation type="journal article" date="2021" name="PeerJ">
        <title>Extensive microbial diversity within the chicken gut microbiome revealed by metagenomics and culture.</title>
        <authorList>
            <person name="Gilroy R."/>
            <person name="Ravi A."/>
            <person name="Getino M."/>
            <person name="Pursley I."/>
            <person name="Horton D.L."/>
            <person name="Alikhan N.F."/>
            <person name="Baker D."/>
            <person name="Gharbi K."/>
            <person name="Hall N."/>
            <person name="Watson M."/>
            <person name="Adriaenssens E.M."/>
            <person name="Foster-Nyarko E."/>
            <person name="Jarju S."/>
            <person name="Secka A."/>
            <person name="Antonio M."/>
            <person name="Oren A."/>
            <person name="Chaudhuri R.R."/>
            <person name="La Ragione R."/>
            <person name="Hildebrand F."/>
            <person name="Pallen M.J."/>
        </authorList>
    </citation>
    <scope>NUCLEOTIDE SEQUENCE</scope>
    <source>
        <strain evidence="1">ChiSjej3B21-8574</strain>
    </source>
</reference>
<evidence type="ECO:0000313" key="2">
    <source>
        <dbReference type="Proteomes" id="UP000823904"/>
    </source>
</evidence>
<comment type="caution">
    <text evidence="1">The sequence shown here is derived from an EMBL/GenBank/DDBJ whole genome shotgun (WGS) entry which is preliminary data.</text>
</comment>
<dbReference type="Proteomes" id="UP000823904">
    <property type="component" value="Unassembled WGS sequence"/>
</dbReference>
<dbReference type="EMBL" id="DWWD01000019">
    <property type="protein sequence ID" value="HJC49683.1"/>
    <property type="molecule type" value="Genomic_DNA"/>
</dbReference>
<accession>A0A9D2PIW5</accession>
<name>A0A9D2PIW5_9FIRM</name>
<reference evidence="1" key="2">
    <citation type="submission" date="2021-04" db="EMBL/GenBank/DDBJ databases">
        <authorList>
            <person name="Gilroy R."/>
        </authorList>
    </citation>
    <scope>NUCLEOTIDE SEQUENCE</scope>
    <source>
        <strain evidence="1">ChiSjej3B21-8574</strain>
    </source>
</reference>
<dbReference type="AlphaFoldDB" id="A0A9D2PIW5"/>
<evidence type="ECO:0000313" key="1">
    <source>
        <dbReference type="EMBL" id="HJC49683.1"/>
    </source>
</evidence>
<protein>
    <submittedName>
        <fullName evidence="1">3-isopropylmalate dehydrogenase</fullName>
    </submittedName>
</protein>
<sequence length="289" mass="34391">MLLRKEQQEENHVFQWHPVFYAGLQIELEEESEHLMFENEHQLGTKPRAIDVLVIKKTNERISSNIGEIFRRYNIIEYKSPSDYMGIDDFYKVYAYACLYKADQKEEDAVSIDEITITIACSRYPRKLIHHLESSRGYFVRKKEKGIYYVMGDKIPIQLILLHQLSGEKNLWLRSLSVKMSGREEAESLLKEYEKHKRDKKYRSVMDMIVRVNREQFLEVKKMCQALEELMADELEDMRRKGQEDGRKEGIARFAKLSGILLRQNRQDLLLKATEDGDYMEQLFQKYKI</sequence>
<organism evidence="1 2">
    <name type="scientific">Candidatus Anaerostipes avistercoris</name>
    <dbReference type="NCBI Taxonomy" id="2838462"/>
    <lineage>
        <taxon>Bacteria</taxon>
        <taxon>Bacillati</taxon>
        <taxon>Bacillota</taxon>
        <taxon>Clostridia</taxon>
        <taxon>Lachnospirales</taxon>
        <taxon>Lachnospiraceae</taxon>
        <taxon>Anaerostipes</taxon>
    </lineage>
</organism>
<proteinExistence type="predicted"/>